<reference evidence="2" key="1">
    <citation type="journal article" date="2020" name="Stud. Mycol.">
        <title>101 Dothideomycetes genomes: a test case for predicting lifestyles and emergence of pathogens.</title>
        <authorList>
            <person name="Haridas S."/>
            <person name="Albert R."/>
            <person name="Binder M."/>
            <person name="Bloem J."/>
            <person name="Labutti K."/>
            <person name="Salamov A."/>
            <person name="Andreopoulos B."/>
            <person name="Baker S."/>
            <person name="Barry K."/>
            <person name="Bills G."/>
            <person name="Bluhm B."/>
            <person name="Cannon C."/>
            <person name="Castanera R."/>
            <person name="Culley D."/>
            <person name="Daum C."/>
            <person name="Ezra D."/>
            <person name="Gonzalez J."/>
            <person name="Henrissat B."/>
            <person name="Kuo A."/>
            <person name="Liang C."/>
            <person name="Lipzen A."/>
            <person name="Lutzoni F."/>
            <person name="Magnuson J."/>
            <person name="Mondo S."/>
            <person name="Nolan M."/>
            <person name="Ohm R."/>
            <person name="Pangilinan J."/>
            <person name="Park H.-J."/>
            <person name="Ramirez L."/>
            <person name="Alfaro M."/>
            <person name="Sun H."/>
            <person name="Tritt A."/>
            <person name="Yoshinaga Y."/>
            <person name="Zwiers L.-H."/>
            <person name="Turgeon B."/>
            <person name="Goodwin S."/>
            <person name="Spatafora J."/>
            <person name="Crous P."/>
            <person name="Grigoriev I."/>
        </authorList>
    </citation>
    <scope>NUCLEOTIDE SEQUENCE</scope>
    <source>
        <strain evidence="2">CBS 207.26</strain>
    </source>
</reference>
<feature type="region of interest" description="Disordered" evidence="1">
    <location>
        <begin position="44"/>
        <end position="69"/>
    </location>
</feature>
<dbReference type="OrthoDB" id="5341924at2759"/>
<keyword evidence="3" id="KW-1185">Reference proteome</keyword>
<protein>
    <submittedName>
        <fullName evidence="2">Uncharacterized protein</fullName>
    </submittedName>
</protein>
<dbReference type="Proteomes" id="UP000800200">
    <property type="component" value="Unassembled WGS sequence"/>
</dbReference>
<sequence length="1004" mass="113354">MCAAHTCFRSALAQAFRTSIQRRPIPLSVPKFLAPALVRSVSRRPFSSARTRRTQSGPSSRIPFHDPRTHDPLIGPIKPSKEPILFKIPLPDIASQREIQPWLSAIDPFLPPHLRQQPSKNAHVAHPASPIDFSRILVTAQDASQDILSYIGLVERRWNTVIWLVKKLVEDGSRVLDPPTQLEPFVNMIWPDPDMSLDQMVKGPLLTQRVRPSKRLKNSLNELTAAPDFIEYEHKMLKRAFGQVWRSLGNTILVAAEPREEGESQIMPHVLEIIAYLHHAGLIPESIYQYRQTQDTFALQQPPTLHLLSSEILTALSDATWRAHESSVKVARERMNAQYFLGHEIPGSRYKVQVSGIAPELWLELVLWTCLHGGWILDGTAILEQVSSHRGDPRWSLICWREMLHADAKNEEPLQPSKGWRFFNSTQKATIKAEDRERTQRTLSSEIVTAFIDGLINTMRVGVGARGTAPEDIVGHIKNLKQLLDRDGLSLGSASWDSVMVRLLESGGIIPEKRPELLLSILDLASGFGTEVGSVNASSSQSEAGSDPPYFFDASAVPLGLLHRTIRSFVQNGDLSGALMTLKGLQHYTDNNKKKSLREFFEQLKQFPSPQDQRFTSRLAPVEFPGFDPQLPVPLLTKVLDLITEAREFEIGRWFLFSRDLDGPLIGGHMYDHLEMSAAIIRFGTVARENNLVLEIVKRTGRWSSEVQTQRLPSEVLSAFLSSQVQLHRWESVRGIQKYVLENPGYLPRSEVLANFAAGLLRLSSEANPYTKSQKSKAKAAFTELLFEWEILILTELRNELNCILGILSTVQNDWKSFCSQFLAFPVRQSIKLSTEDFNRVLGGVLDGYGSLKGKEIVDMWCYRSPKTFELYRAPGGLPTMPRFRVGKSEEYETRPEDIMISQPSGAQLILHGRIHPNRQTVWAILRKVRQEEELRREKKEDFGAEKRAEVRGTLKWAARLLYYLGFDYEEISRDLGSLAEIAELEAPPLPKIIGLGEDDDGSS</sequence>
<evidence type="ECO:0000313" key="3">
    <source>
        <dbReference type="Proteomes" id="UP000800200"/>
    </source>
</evidence>
<dbReference type="AlphaFoldDB" id="A0A6A6EJ92"/>
<dbReference type="EMBL" id="ML994617">
    <property type="protein sequence ID" value="KAF2191195.1"/>
    <property type="molecule type" value="Genomic_DNA"/>
</dbReference>
<proteinExistence type="predicted"/>
<name>A0A6A6EJ92_9PEZI</name>
<gene>
    <name evidence="2" type="ORF">K469DRAFT_720184</name>
</gene>
<organism evidence="2 3">
    <name type="scientific">Zopfia rhizophila CBS 207.26</name>
    <dbReference type="NCBI Taxonomy" id="1314779"/>
    <lineage>
        <taxon>Eukaryota</taxon>
        <taxon>Fungi</taxon>
        <taxon>Dikarya</taxon>
        <taxon>Ascomycota</taxon>
        <taxon>Pezizomycotina</taxon>
        <taxon>Dothideomycetes</taxon>
        <taxon>Dothideomycetes incertae sedis</taxon>
        <taxon>Zopfiaceae</taxon>
        <taxon>Zopfia</taxon>
    </lineage>
</organism>
<evidence type="ECO:0000313" key="2">
    <source>
        <dbReference type="EMBL" id="KAF2191195.1"/>
    </source>
</evidence>
<accession>A0A6A6EJ92</accession>
<evidence type="ECO:0000256" key="1">
    <source>
        <dbReference type="SAM" id="MobiDB-lite"/>
    </source>
</evidence>